<accession>A0A5J5J4X1</accession>
<proteinExistence type="predicted"/>
<sequence length="86" mass="9477">MTKITDPRALAMAAQLRAEIAASEYGNAASFVRALNDTGTPTDYTTFYNRTRGKAELPMSVLFPSLDLLGITFDQFVNRAMKRIAT</sequence>
<evidence type="ECO:0008006" key="3">
    <source>
        <dbReference type="Google" id="ProtNLM"/>
    </source>
</evidence>
<name>A0A5J5J4X1_9MICO</name>
<dbReference type="OrthoDB" id="9858305at2"/>
<evidence type="ECO:0000313" key="2">
    <source>
        <dbReference type="Proteomes" id="UP000325827"/>
    </source>
</evidence>
<evidence type="ECO:0000313" key="1">
    <source>
        <dbReference type="EMBL" id="KAA9110154.1"/>
    </source>
</evidence>
<dbReference type="EMBL" id="VYSA01000001">
    <property type="protein sequence ID" value="KAA9110154.1"/>
    <property type="molecule type" value="Genomic_DNA"/>
</dbReference>
<dbReference type="AlphaFoldDB" id="A0A5J5J4X1"/>
<organism evidence="1 2">
    <name type="scientific">Microbacterium rhizomatis</name>
    <dbReference type="NCBI Taxonomy" id="1631477"/>
    <lineage>
        <taxon>Bacteria</taxon>
        <taxon>Bacillati</taxon>
        <taxon>Actinomycetota</taxon>
        <taxon>Actinomycetes</taxon>
        <taxon>Micrococcales</taxon>
        <taxon>Microbacteriaceae</taxon>
        <taxon>Microbacterium</taxon>
    </lineage>
</organism>
<dbReference type="Proteomes" id="UP000325827">
    <property type="component" value="Unassembled WGS sequence"/>
</dbReference>
<comment type="caution">
    <text evidence="1">The sequence shown here is derived from an EMBL/GenBank/DDBJ whole genome shotgun (WGS) entry which is preliminary data.</text>
</comment>
<dbReference type="RefSeq" id="WP_150446958.1">
    <property type="nucleotide sequence ID" value="NZ_VYSA01000001.1"/>
</dbReference>
<protein>
    <recommendedName>
        <fullName evidence="3">XRE family transcriptional regulator</fullName>
    </recommendedName>
</protein>
<keyword evidence="2" id="KW-1185">Reference proteome</keyword>
<reference evidence="2" key="1">
    <citation type="submission" date="2019-09" db="EMBL/GenBank/DDBJ databases">
        <title>Mumia zhuanghuii sp. nov. isolated from the intestinal contents of plateau pika (Ochotona curzoniae) in the Qinghai-Tibet plateau of China.</title>
        <authorList>
            <person name="Tian Z."/>
        </authorList>
    </citation>
    <scope>NUCLEOTIDE SEQUENCE [LARGE SCALE GENOMIC DNA]</scope>
    <source>
        <strain evidence="2">JCM 30598</strain>
    </source>
</reference>
<gene>
    <name evidence="1" type="ORF">F6B43_00120</name>
</gene>